<dbReference type="RefSeq" id="WP_114358381.1">
    <property type="nucleotide sequence ID" value="NZ_QRDT01000011.1"/>
</dbReference>
<gene>
    <name evidence="2" type="ORF">BJ125_11198</name>
    <name evidence="3" type="ORF">SAMN05892882_11198</name>
</gene>
<dbReference type="EMBL" id="QRDT01000011">
    <property type="protein sequence ID" value="RED33261.1"/>
    <property type="molecule type" value="Genomic_DNA"/>
</dbReference>
<evidence type="ECO:0000313" key="3">
    <source>
        <dbReference type="EMBL" id="SSW91337.1"/>
    </source>
</evidence>
<accession>A0A336JNJ0</accession>
<keyword evidence="5" id="KW-1185">Reference proteome</keyword>
<reference evidence="2 5" key="2">
    <citation type="submission" date="2018-07" db="EMBL/GenBank/DDBJ databases">
        <title>Genomic Encyclopedia of Archaeal and Bacterial Type Strains, Phase II (KMG-II): from individual species to whole genera.</title>
        <authorList>
            <person name="Goeker M."/>
        </authorList>
    </citation>
    <scope>NUCLEOTIDE SEQUENCE [LARGE SCALE GENOMIC DNA]</scope>
    <source>
        <strain evidence="2 5">JA575</strain>
    </source>
</reference>
<dbReference type="AlphaFoldDB" id="A0A336JNJ0"/>
<proteinExistence type="predicted"/>
<sequence length="363" mass="39701">MRIAFFGSSLVSSYWNGAATYYRGMLKQIAALGHQITFYEPDAFDRQANRDIADPDYARVVVYPATPDGWQHSLAEAAGNADLLIKASGVGVFDAELETALPQAPSASMRVYWDVDAPATLDAVEHDPQHHLRDAIPRYDLVLTYGGGDPVVNAYRAIGARDCVPLYNALDPDSHFAAPSDPRFACDLGLLANRLPDREARIERFFLEVAARLPDKRFVLGGSGWDSKPMPANVRAVGHVGTGDHNAFFGSGRATLNVNRDSMARYGFSPPTRVFEAVGAGACLITDAWQGIELFLEPGREVLVAADADDVVRHLQELSPERAADIAQQARRRILAHHTYAHRAQQFDRLFRPAATASSEAAE</sequence>
<dbReference type="Proteomes" id="UP000252631">
    <property type="component" value="Unassembled WGS sequence"/>
</dbReference>
<feature type="domain" description="Spore protein YkvP/CgeB glycosyl transferase-like" evidence="1">
    <location>
        <begin position="204"/>
        <end position="347"/>
    </location>
</feature>
<evidence type="ECO:0000313" key="2">
    <source>
        <dbReference type="EMBL" id="RED33261.1"/>
    </source>
</evidence>
<evidence type="ECO:0000259" key="1">
    <source>
        <dbReference type="Pfam" id="PF13524"/>
    </source>
</evidence>
<dbReference type="Gene3D" id="3.40.50.2000">
    <property type="entry name" value="Glycogen Phosphorylase B"/>
    <property type="match status" value="1"/>
</dbReference>
<organism evidence="3 4">
    <name type="scientific">Rhodopseudomonas pentothenatexigens</name>
    <dbReference type="NCBI Taxonomy" id="999699"/>
    <lineage>
        <taxon>Bacteria</taxon>
        <taxon>Pseudomonadati</taxon>
        <taxon>Pseudomonadota</taxon>
        <taxon>Alphaproteobacteria</taxon>
        <taxon>Hyphomicrobiales</taxon>
        <taxon>Nitrobacteraceae</taxon>
        <taxon>Rhodopseudomonas</taxon>
    </lineage>
</organism>
<dbReference type="Proteomes" id="UP000256343">
    <property type="component" value="Unassembled WGS sequence"/>
</dbReference>
<name>A0A336JNJ0_9BRAD</name>
<reference evidence="3 4" key="1">
    <citation type="submission" date="2017-08" db="EMBL/GenBank/DDBJ databases">
        <authorList>
            <person name="de Groot N.N."/>
        </authorList>
    </citation>
    <scope>NUCLEOTIDE SEQUENCE [LARGE SCALE GENOMIC DNA]</scope>
    <source>
        <strain evidence="3 4">JA575</strain>
    </source>
</reference>
<dbReference type="EMBL" id="UFQQ01000011">
    <property type="protein sequence ID" value="SSW91337.1"/>
    <property type="molecule type" value="Genomic_DNA"/>
</dbReference>
<dbReference type="SUPFAM" id="SSF53756">
    <property type="entry name" value="UDP-Glycosyltransferase/glycogen phosphorylase"/>
    <property type="match status" value="1"/>
</dbReference>
<dbReference type="InterPro" id="IPR055259">
    <property type="entry name" value="YkvP/CgeB_Glyco_trans-like"/>
</dbReference>
<dbReference type="Pfam" id="PF13524">
    <property type="entry name" value="Glyco_trans_1_2"/>
    <property type="match status" value="1"/>
</dbReference>
<evidence type="ECO:0000313" key="4">
    <source>
        <dbReference type="Proteomes" id="UP000252631"/>
    </source>
</evidence>
<protein>
    <submittedName>
        <fullName evidence="3">Spore maturation protein CgeB</fullName>
    </submittedName>
</protein>
<evidence type="ECO:0000313" key="5">
    <source>
        <dbReference type="Proteomes" id="UP000256343"/>
    </source>
</evidence>
<dbReference type="OrthoDB" id="9774625at2"/>